<proteinExistence type="predicted"/>
<dbReference type="Proteomes" id="UP000271098">
    <property type="component" value="Unassembled WGS sequence"/>
</dbReference>
<evidence type="ECO:0000313" key="1">
    <source>
        <dbReference type="EMBL" id="VDN24320.1"/>
    </source>
</evidence>
<reference evidence="1 2" key="2">
    <citation type="submission" date="2018-11" db="EMBL/GenBank/DDBJ databases">
        <authorList>
            <consortium name="Pathogen Informatics"/>
        </authorList>
    </citation>
    <scope>NUCLEOTIDE SEQUENCE [LARGE SCALE GENOMIC DNA]</scope>
</reference>
<evidence type="ECO:0000313" key="3">
    <source>
        <dbReference type="WBParaSite" id="GPUH_0001454901-mRNA-1"/>
    </source>
</evidence>
<reference evidence="3" key="1">
    <citation type="submission" date="2016-06" db="UniProtKB">
        <authorList>
            <consortium name="WormBaseParasite"/>
        </authorList>
    </citation>
    <scope>IDENTIFICATION</scope>
</reference>
<gene>
    <name evidence="1" type="ORF">GPUH_LOCUS14531</name>
</gene>
<protein>
    <submittedName>
        <fullName evidence="3">DUF115 domain-containing protein</fullName>
    </submittedName>
</protein>
<dbReference type="OrthoDB" id="787137at2759"/>
<dbReference type="WBParaSite" id="GPUH_0001454901-mRNA-1">
    <property type="protein sequence ID" value="GPUH_0001454901-mRNA-1"/>
    <property type="gene ID" value="GPUH_0001454901"/>
</dbReference>
<dbReference type="EMBL" id="UYRT01081372">
    <property type="protein sequence ID" value="VDN24320.1"/>
    <property type="molecule type" value="Genomic_DNA"/>
</dbReference>
<organism evidence="3">
    <name type="scientific">Gongylonema pulchrum</name>
    <dbReference type="NCBI Taxonomy" id="637853"/>
    <lineage>
        <taxon>Eukaryota</taxon>
        <taxon>Metazoa</taxon>
        <taxon>Ecdysozoa</taxon>
        <taxon>Nematoda</taxon>
        <taxon>Chromadorea</taxon>
        <taxon>Rhabditida</taxon>
        <taxon>Spirurina</taxon>
        <taxon>Spiruromorpha</taxon>
        <taxon>Spiruroidea</taxon>
        <taxon>Gongylonematidae</taxon>
        <taxon>Gongylonema</taxon>
    </lineage>
</organism>
<accession>A0A183E0N9</accession>
<sequence>MEPFISLLHESGVFPTTDLKKLSNFSASFLQKIVQNKASHLVETYSDFLDLLSAYNTLLCHGLTAFAYYLQALAARNTTISALIESSAILKEAYFLPTISRPTDLKYHKLDALIALLKKTRSRYGKQQQKTISEQSLRDNVCNVIIMPCGTESTALNIECVDLLICLDEGFVFSAPNFKNIYSFATAEGVVDCVQEECIKGAQLCNDVLYMLPANPVPEIIEFWAEKNDKKSV</sequence>
<keyword evidence="2" id="KW-1185">Reference proteome</keyword>
<dbReference type="AlphaFoldDB" id="A0A183E0N9"/>
<name>A0A183E0N9_9BILA</name>
<evidence type="ECO:0000313" key="2">
    <source>
        <dbReference type="Proteomes" id="UP000271098"/>
    </source>
</evidence>